<dbReference type="SMART" id="SM00465">
    <property type="entry name" value="GIYc"/>
    <property type="match status" value="1"/>
</dbReference>
<dbReference type="EMBL" id="FOKU01000001">
    <property type="protein sequence ID" value="SFB70834.1"/>
    <property type="molecule type" value="Genomic_DNA"/>
</dbReference>
<evidence type="ECO:0000313" key="4">
    <source>
        <dbReference type="EMBL" id="SHK19511.1"/>
    </source>
</evidence>
<dbReference type="PANTHER" id="PTHR34477">
    <property type="entry name" value="UPF0213 PROTEIN YHBQ"/>
    <property type="match status" value="1"/>
</dbReference>
<gene>
    <name evidence="3" type="ORF">SAMN04487891_101588</name>
    <name evidence="4" type="ORF">SAMN05216293_0595</name>
</gene>
<dbReference type="EMBL" id="FRAT01000001">
    <property type="protein sequence ID" value="SHK19511.1"/>
    <property type="molecule type" value="Genomic_DNA"/>
</dbReference>
<comment type="caution">
    <text evidence="4">The sequence shown here is derived from an EMBL/GenBank/DDBJ whole genome shotgun (WGS) entry which is preliminary data.</text>
</comment>
<reference evidence="4 5" key="1">
    <citation type="submission" date="2016-11" db="EMBL/GenBank/DDBJ databases">
        <authorList>
            <person name="Varghese N."/>
            <person name="Submissions S."/>
        </authorList>
    </citation>
    <scope>NUCLEOTIDE SEQUENCE [LARGE SCALE GENOMIC DNA]</scope>
    <source>
        <strain evidence="4 5">CGMCC 1.12174</strain>
        <strain evidence="3 6">DSM 26351</strain>
    </source>
</reference>
<organism evidence="4 5">
    <name type="scientific">Flagellimonas taeanensis</name>
    <dbReference type="NCBI Taxonomy" id="1005926"/>
    <lineage>
        <taxon>Bacteria</taxon>
        <taxon>Pseudomonadati</taxon>
        <taxon>Bacteroidota</taxon>
        <taxon>Flavobacteriia</taxon>
        <taxon>Flavobacteriales</taxon>
        <taxon>Flavobacteriaceae</taxon>
        <taxon>Flagellimonas</taxon>
    </lineage>
</organism>
<dbReference type="Proteomes" id="UP000198940">
    <property type="component" value="Unassembled WGS sequence"/>
</dbReference>
<keyword evidence="4" id="KW-0255">Endonuclease</keyword>
<evidence type="ECO:0000256" key="1">
    <source>
        <dbReference type="ARBA" id="ARBA00007435"/>
    </source>
</evidence>
<dbReference type="Pfam" id="PF01541">
    <property type="entry name" value="GIY-YIG"/>
    <property type="match status" value="1"/>
</dbReference>
<dbReference type="GO" id="GO:0004519">
    <property type="term" value="F:endonuclease activity"/>
    <property type="evidence" value="ECO:0007669"/>
    <property type="project" value="UniProtKB-KW"/>
</dbReference>
<comment type="similarity">
    <text evidence="1">Belongs to the UPF0213 family.</text>
</comment>
<dbReference type="Gene3D" id="3.40.1440.10">
    <property type="entry name" value="GIY-YIG endonuclease"/>
    <property type="match status" value="1"/>
</dbReference>
<sequence>MNKYYVYILTNKNKTVLYTGVTNDLTRRLIEHIENIEQGKRTFAAKYKCKHLVYYEEYAWVQDAISREKEIKGWVRMKKLQLIKTFNPNMDFLEDGFLFR</sequence>
<dbReference type="InterPro" id="IPR000305">
    <property type="entry name" value="GIY-YIG_endonuc"/>
</dbReference>
<dbReference type="AlphaFoldDB" id="A0A1M6QH11"/>
<evidence type="ECO:0000313" key="3">
    <source>
        <dbReference type="EMBL" id="SFB70834.1"/>
    </source>
</evidence>
<dbReference type="CDD" id="cd10448">
    <property type="entry name" value="GIY-YIG_unchar_3"/>
    <property type="match status" value="1"/>
</dbReference>
<dbReference type="InterPro" id="IPR050190">
    <property type="entry name" value="UPF0213_domain"/>
</dbReference>
<evidence type="ECO:0000259" key="2">
    <source>
        <dbReference type="PROSITE" id="PS50164"/>
    </source>
</evidence>
<dbReference type="Proteomes" id="UP000184031">
    <property type="component" value="Unassembled WGS sequence"/>
</dbReference>
<dbReference type="SUPFAM" id="SSF82771">
    <property type="entry name" value="GIY-YIG endonuclease"/>
    <property type="match status" value="1"/>
</dbReference>
<dbReference type="RefSeq" id="WP_072876642.1">
    <property type="nucleotide sequence ID" value="NZ_FOKU01000001.1"/>
</dbReference>
<name>A0A1M6QH11_9FLAO</name>
<feature type="domain" description="GIY-YIG" evidence="2">
    <location>
        <begin position="2"/>
        <end position="81"/>
    </location>
</feature>
<protein>
    <submittedName>
        <fullName evidence="4">Endonuclease</fullName>
    </submittedName>
</protein>
<evidence type="ECO:0000313" key="5">
    <source>
        <dbReference type="Proteomes" id="UP000184031"/>
    </source>
</evidence>
<dbReference type="InterPro" id="IPR035901">
    <property type="entry name" value="GIY-YIG_endonuc_sf"/>
</dbReference>
<keyword evidence="4" id="KW-0378">Hydrolase</keyword>
<keyword evidence="6" id="KW-1185">Reference proteome</keyword>
<evidence type="ECO:0000313" key="6">
    <source>
        <dbReference type="Proteomes" id="UP000198940"/>
    </source>
</evidence>
<keyword evidence="4" id="KW-0540">Nuclease</keyword>
<accession>A0A1M6QH11</accession>
<dbReference type="PANTHER" id="PTHR34477:SF5">
    <property type="entry name" value="BSL5627 PROTEIN"/>
    <property type="match status" value="1"/>
</dbReference>
<dbReference type="OrthoDB" id="9807770at2"/>
<proteinExistence type="inferred from homology"/>
<dbReference type="PROSITE" id="PS50164">
    <property type="entry name" value="GIY_YIG"/>
    <property type="match status" value="1"/>
</dbReference>